<comment type="caution">
    <text evidence="1">The sequence shown here is derived from an EMBL/GenBank/DDBJ whole genome shotgun (WGS) entry which is preliminary data.</text>
</comment>
<dbReference type="Proteomes" id="UP001320122">
    <property type="component" value="Unassembled WGS sequence"/>
</dbReference>
<gene>
    <name evidence="1" type="ORF">HOP51_05405</name>
</gene>
<dbReference type="EMBL" id="JABFTT010000004">
    <property type="protein sequence ID" value="MCE8019557.1"/>
    <property type="molecule type" value="Genomic_DNA"/>
</dbReference>
<reference evidence="1 2" key="1">
    <citation type="journal article" date="2021" name="Front. Microbiol.">
        <title>Aerobic Denitrification and Heterotrophic Sulfur Oxidation in the Genus Halomonas Revealed by Six Novel Species Characterizations and Genome-Based Analysis.</title>
        <authorList>
            <person name="Wang L."/>
            <person name="Shao Z."/>
        </authorList>
    </citation>
    <scope>NUCLEOTIDE SEQUENCE [LARGE SCALE GENOMIC DNA]</scope>
    <source>
        <strain evidence="1 2">MCCC 1A11036</strain>
    </source>
</reference>
<evidence type="ECO:0000313" key="1">
    <source>
        <dbReference type="EMBL" id="MCE8019557.1"/>
    </source>
</evidence>
<proteinExistence type="predicted"/>
<evidence type="ECO:0000313" key="2">
    <source>
        <dbReference type="Proteomes" id="UP001320122"/>
    </source>
</evidence>
<protein>
    <submittedName>
        <fullName evidence="1">Uncharacterized protein</fullName>
    </submittedName>
</protein>
<sequence length="80" mass="9519">MKRLTGTPAHERLEQLETLSTRWLVAMDELFESHISLPVAVAEYRQRWLSLENPDAPLPTLRRARREHHQHWHILAERCS</sequence>
<organism evidence="1 2">
    <name type="scientific">Billgrantia zhangzhouensis</name>
    <dbReference type="NCBI Taxonomy" id="2733481"/>
    <lineage>
        <taxon>Bacteria</taxon>
        <taxon>Pseudomonadati</taxon>
        <taxon>Pseudomonadota</taxon>
        <taxon>Gammaproteobacteria</taxon>
        <taxon>Oceanospirillales</taxon>
        <taxon>Halomonadaceae</taxon>
        <taxon>Billgrantia</taxon>
    </lineage>
</organism>
<accession>A0ABS9AD23</accession>
<keyword evidence="2" id="KW-1185">Reference proteome</keyword>
<name>A0ABS9AD23_9GAMM</name>